<evidence type="ECO:0000256" key="1">
    <source>
        <dbReference type="SAM" id="Phobius"/>
    </source>
</evidence>
<dbReference type="AlphaFoldDB" id="A0A839SR09"/>
<dbReference type="Proteomes" id="UP000581135">
    <property type="component" value="Unassembled WGS sequence"/>
</dbReference>
<reference evidence="2 3" key="1">
    <citation type="submission" date="2020-08" db="EMBL/GenBank/DDBJ databases">
        <title>Genomic Encyclopedia of Type Strains, Phase III (KMG-III): the genomes of soil and plant-associated and newly described type strains.</title>
        <authorList>
            <person name="Whitman W."/>
        </authorList>
    </citation>
    <scope>NUCLEOTIDE SEQUENCE [LARGE SCALE GENOMIC DNA]</scope>
    <source>
        <strain evidence="2 3">CECT 8803</strain>
    </source>
</reference>
<sequence>MPQDDAESRSFDVLGPRFAGFEDFWRREIEPNLDAQNRKRRQSLAIIGVSLLIGGALGVASFLSTDEMQVINPMLIVPAILVGGIGCGWAARRLADSEGSLVTAIFGYLDLDYSRVAGVFPLDRFRELGILPSYDRSKLEDRVRGQHAGVAFDIAEAYLEEKRTQNTKNGTKTTYVTVFDGLLIRCGFLKPFSTRVLVKRDAGWLAGALSGLFGGGDKVRLEDPRFEEVFEVYSKDQVEARYLLTPLFMERLLALDRRFGGGQMALAFEGQEVWIALRQAGDSFRLGSLWRGYSRASVAAFLKGLAELFLLIEEINARGSISSGPRA</sequence>
<accession>A0A839SR09</accession>
<evidence type="ECO:0000313" key="2">
    <source>
        <dbReference type="EMBL" id="MBB3065317.1"/>
    </source>
</evidence>
<comment type="caution">
    <text evidence="2">The sequence shown here is derived from an EMBL/GenBank/DDBJ whole genome shotgun (WGS) entry which is preliminary data.</text>
</comment>
<keyword evidence="1" id="KW-0812">Transmembrane</keyword>
<gene>
    <name evidence="2" type="ORF">FHR98_001596</name>
</gene>
<name>A0A839SR09_9PROT</name>
<evidence type="ECO:0000313" key="3">
    <source>
        <dbReference type="Proteomes" id="UP000581135"/>
    </source>
</evidence>
<proteinExistence type="predicted"/>
<keyword evidence="3" id="KW-1185">Reference proteome</keyword>
<evidence type="ECO:0008006" key="4">
    <source>
        <dbReference type="Google" id="ProtNLM"/>
    </source>
</evidence>
<keyword evidence="1" id="KW-1133">Transmembrane helix</keyword>
<dbReference type="Pfam" id="PF11335">
    <property type="entry name" value="DUF3137"/>
    <property type="match status" value="1"/>
</dbReference>
<dbReference type="EMBL" id="JACHXA010000003">
    <property type="protein sequence ID" value="MBB3065317.1"/>
    <property type="molecule type" value="Genomic_DNA"/>
</dbReference>
<organism evidence="2 3">
    <name type="scientific">Limibacillus halophilus</name>
    <dbReference type="NCBI Taxonomy" id="1579333"/>
    <lineage>
        <taxon>Bacteria</taxon>
        <taxon>Pseudomonadati</taxon>
        <taxon>Pseudomonadota</taxon>
        <taxon>Alphaproteobacteria</taxon>
        <taxon>Rhodospirillales</taxon>
        <taxon>Rhodovibrionaceae</taxon>
        <taxon>Limibacillus</taxon>
    </lineage>
</organism>
<feature type="transmembrane region" description="Helical" evidence="1">
    <location>
        <begin position="44"/>
        <end position="64"/>
    </location>
</feature>
<keyword evidence="1" id="KW-0472">Membrane</keyword>
<protein>
    <recommendedName>
        <fullName evidence="4">DUF3137 domain-containing protein</fullName>
    </recommendedName>
</protein>
<feature type="transmembrane region" description="Helical" evidence="1">
    <location>
        <begin position="70"/>
        <end position="91"/>
    </location>
</feature>
<dbReference type="InterPro" id="IPR021484">
    <property type="entry name" value="DUF3137"/>
</dbReference>
<dbReference type="RefSeq" id="WP_183416122.1">
    <property type="nucleotide sequence ID" value="NZ_JACHXA010000003.1"/>
</dbReference>